<organism evidence="2 3">
    <name type="scientific">Cardiocondyla obscurior</name>
    <dbReference type="NCBI Taxonomy" id="286306"/>
    <lineage>
        <taxon>Eukaryota</taxon>
        <taxon>Metazoa</taxon>
        <taxon>Ecdysozoa</taxon>
        <taxon>Arthropoda</taxon>
        <taxon>Hexapoda</taxon>
        <taxon>Insecta</taxon>
        <taxon>Pterygota</taxon>
        <taxon>Neoptera</taxon>
        <taxon>Endopterygota</taxon>
        <taxon>Hymenoptera</taxon>
        <taxon>Apocrita</taxon>
        <taxon>Aculeata</taxon>
        <taxon>Formicoidea</taxon>
        <taxon>Formicidae</taxon>
        <taxon>Myrmicinae</taxon>
        <taxon>Cardiocondyla</taxon>
    </lineage>
</organism>
<keyword evidence="1" id="KW-1133">Transmembrane helix</keyword>
<accession>A0AAW2F773</accession>
<protein>
    <submittedName>
        <fullName evidence="2">Uncharacterized protein</fullName>
    </submittedName>
</protein>
<reference evidence="2 3" key="1">
    <citation type="submission" date="2023-03" db="EMBL/GenBank/DDBJ databases">
        <title>High recombination rates correlate with genetic variation in Cardiocondyla obscurior ants.</title>
        <authorList>
            <person name="Errbii M."/>
        </authorList>
    </citation>
    <scope>NUCLEOTIDE SEQUENCE [LARGE SCALE GENOMIC DNA]</scope>
    <source>
        <strain evidence="2">Alpha-2009</strain>
        <tissue evidence="2">Whole body</tissue>
    </source>
</reference>
<keyword evidence="1" id="KW-0472">Membrane</keyword>
<dbReference type="AlphaFoldDB" id="A0AAW2F773"/>
<evidence type="ECO:0000313" key="3">
    <source>
        <dbReference type="Proteomes" id="UP001430953"/>
    </source>
</evidence>
<gene>
    <name evidence="2" type="ORF">PUN28_013464</name>
</gene>
<evidence type="ECO:0000313" key="2">
    <source>
        <dbReference type="EMBL" id="KAL0109812.1"/>
    </source>
</evidence>
<sequence>MRPYLHERYRYFSGVILTTLFQHHYFNRENGIFYIRDVLCRRSSWNSLRNIATTLGKFEESGYLLCTLYLLVISDLQPSGPTVYIHTYPAGQIRNGIVFGGRQRAAASSSRNRLRLVLAFYSTEIALHVRNVLIQIDRREKLNDKLQQNENEQHARLQHPPRQHADVYISTKTRRAAERNYFNWISLVHRRRREIGGREAHRSVPSDWLLSSGIDYILNFCNIRASHVHHFSVYYSAANCHTLHVWDMRGFVVCADSRGTALHVNRFSCIIYIIYIYMHIHLFTVIITYITQLIVNRANQVFFIYLINC</sequence>
<keyword evidence="3" id="KW-1185">Reference proteome</keyword>
<dbReference type="Proteomes" id="UP001430953">
    <property type="component" value="Unassembled WGS sequence"/>
</dbReference>
<dbReference type="EMBL" id="JADYXP020000014">
    <property type="protein sequence ID" value="KAL0109812.1"/>
    <property type="molecule type" value="Genomic_DNA"/>
</dbReference>
<proteinExistence type="predicted"/>
<name>A0AAW2F773_9HYME</name>
<comment type="caution">
    <text evidence="2">The sequence shown here is derived from an EMBL/GenBank/DDBJ whole genome shotgun (WGS) entry which is preliminary data.</text>
</comment>
<evidence type="ECO:0000256" key="1">
    <source>
        <dbReference type="SAM" id="Phobius"/>
    </source>
</evidence>
<feature type="transmembrane region" description="Helical" evidence="1">
    <location>
        <begin position="270"/>
        <end position="290"/>
    </location>
</feature>
<keyword evidence="1" id="KW-0812">Transmembrane</keyword>